<feature type="transmembrane region" description="Helical" evidence="7">
    <location>
        <begin position="119"/>
        <end position="139"/>
    </location>
</feature>
<dbReference type="InterPro" id="IPR051393">
    <property type="entry name" value="ABC_transporter_permease"/>
</dbReference>
<dbReference type="Pfam" id="PF00528">
    <property type="entry name" value="BPD_transp_1"/>
    <property type="match status" value="1"/>
</dbReference>
<evidence type="ECO:0000256" key="4">
    <source>
        <dbReference type="ARBA" id="ARBA00022692"/>
    </source>
</evidence>
<gene>
    <name evidence="9" type="ORF">OCV57_05485</name>
</gene>
<dbReference type="PANTHER" id="PTHR30193:SF37">
    <property type="entry name" value="INNER MEMBRANE ABC TRANSPORTER PERMEASE PROTEIN YCJO"/>
    <property type="match status" value="1"/>
</dbReference>
<feature type="transmembrane region" description="Helical" evidence="7">
    <location>
        <begin position="278"/>
        <end position="298"/>
    </location>
</feature>
<evidence type="ECO:0000313" key="10">
    <source>
        <dbReference type="Proteomes" id="UP001208131"/>
    </source>
</evidence>
<dbReference type="RefSeq" id="WP_022288679.1">
    <property type="nucleotide sequence ID" value="NZ_JAOQJZ010000004.1"/>
</dbReference>
<keyword evidence="3" id="KW-1003">Cell membrane</keyword>
<dbReference type="SUPFAM" id="SSF161098">
    <property type="entry name" value="MetI-like"/>
    <property type="match status" value="1"/>
</dbReference>
<dbReference type="Gene3D" id="1.10.3720.10">
    <property type="entry name" value="MetI-like"/>
    <property type="match status" value="1"/>
</dbReference>
<evidence type="ECO:0000256" key="7">
    <source>
        <dbReference type="RuleBase" id="RU363032"/>
    </source>
</evidence>
<evidence type="ECO:0000313" key="9">
    <source>
        <dbReference type="EMBL" id="MCU6705373.1"/>
    </source>
</evidence>
<evidence type="ECO:0000259" key="8">
    <source>
        <dbReference type="PROSITE" id="PS50928"/>
    </source>
</evidence>
<comment type="subcellular location">
    <subcellularLocation>
        <location evidence="1 7">Cell membrane</location>
        <topology evidence="1 7">Multi-pass membrane protein</topology>
    </subcellularLocation>
</comment>
<dbReference type="CDD" id="cd06261">
    <property type="entry name" value="TM_PBP2"/>
    <property type="match status" value="1"/>
</dbReference>
<dbReference type="PROSITE" id="PS50928">
    <property type="entry name" value="ABC_TM1"/>
    <property type="match status" value="1"/>
</dbReference>
<dbReference type="GO" id="GO:0055085">
    <property type="term" value="P:transmembrane transport"/>
    <property type="evidence" value="ECO:0007669"/>
    <property type="project" value="InterPro"/>
</dbReference>
<protein>
    <submittedName>
        <fullName evidence="9">Sugar ABC transporter permease</fullName>
    </submittedName>
</protein>
<keyword evidence="10" id="KW-1185">Reference proteome</keyword>
<feature type="transmembrane region" description="Helical" evidence="7">
    <location>
        <begin position="86"/>
        <end position="107"/>
    </location>
</feature>
<evidence type="ECO:0000256" key="3">
    <source>
        <dbReference type="ARBA" id="ARBA00022475"/>
    </source>
</evidence>
<proteinExistence type="inferred from homology"/>
<name>A0AAE3LHA0_9FIRM</name>
<keyword evidence="4 7" id="KW-0812">Transmembrane</keyword>
<dbReference type="PANTHER" id="PTHR30193">
    <property type="entry name" value="ABC TRANSPORTER PERMEASE PROTEIN"/>
    <property type="match status" value="1"/>
</dbReference>
<accession>A0AAE3LHA0</accession>
<dbReference type="GO" id="GO:0005886">
    <property type="term" value="C:plasma membrane"/>
    <property type="evidence" value="ECO:0007669"/>
    <property type="project" value="UniProtKB-SubCell"/>
</dbReference>
<feature type="transmembrane region" description="Helical" evidence="7">
    <location>
        <begin position="21"/>
        <end position="44"/>
    </location>
</feature>
<comment type="similarity">
    <text evidence="7">Belongs to the binding-protein-dependent transport system permease family.</text>
</comment>
<dbReference type="InterPro" id="IPR035906">
    <property type="entry name" value="MetI-like_sf"/>
</dbReference>
<reference evidence="9 10" key="1">
    <citation type="journal article" date="2021" name="ISME Commun">
        <title>Automated analysis of genomic sequences facilitates high-throughput and comprehensive description of bacteria.</title>
        <authorList>
            <person name="Hitch T.C.A."/>
        </authorList>
    </citation>
    <scope>NUCLEOTIDE SEQUENCE [LARGE SCALE GENOMIC DNA]</scope>
    <source>
        <strain evidence="9 10">Sanger_31</strain>
    </source>
</reference>
<sequence>MQNGNRKGIAQWSKTYAGKKFYTSILFLALPIILLVTFTFIPALDMVIFSFQNRDPYGTNPTYAGFSNYVTIFTDKDYLETFKNSLYYLVGSFIQQALALLLASILCSKIRAKGLFKGILFFPYLMNGVAVSIIFQRFFLKGQKGLTPDGTLNTILTTLGLDPILWFDVDRPFLANCCLVFISIWKYIGFDIIMYIGAIQSISPDLYEAADLDGANPWQNFRYIVFPSIKPIISLQLILAVKGAISVFEIPYITTKGMMGTTTFVIKTINTAFSLKKVGLASAMGIVLLIITIIVTFIQKYFFREDDKTPKENKRSRKGAVK</sequence>
<dbReference type="Proteomes" id="UP001208131">
    <property type="component" value="Unassembled WGS sequence"/>
</dbReference>
<evidence type="ECO:0000256" key="6">
    <source>
        <dbReference type="ARBA" id="ARBA00023136"/>
    </source>
</evidence>
<feature type="domain" description="ABC transmembrane type-1" evidence="8">
    <location>
        <begin position="82"/>
        <end position="299"/>
    </location>
</feature>
<evidence type="ECO:0000256" key="2">
    <source>
        <dbReference type="ARBA" id="ARBA00022448"/>
    </source>
</evidence>
<keyword evidence="5 7" id="KW-1133">Transmembrane helix</keyword>
<organism evidence="9 10">
    <name type="scientific">Hominimerdicola aceti</name>
    <dbReference type="NCBI Taxonomy" id="2981726"/>
    <lineage>
        <taxon>Bacteria</taxon>
        <taxon>Bacillati</taxon>
        <taxon>Bacillota</taxon>
        <taxon>Clostridia</taxon>
        <taxon>Eubacteriales</taxon>
        <taxon>Oscillospiraceae</taxon>
        <taxon>Hominimerdicola</taxon>
    </lineage>
</organism>
<feature type="transmembrane region" description="Helical" evidence="7">
    <location>
        <begin position="232"/>
        <end position="253"/>
    </location>
</feature>
<evidence type="ECO:0000256" key="1">
    <source>
        <dbReference type="ARBA" id="ARBA00004651"/>
    </source>
</evidence>
<dbReference type="InterPro" id="IPR000515">
    <property type="entry name" value="MetI-like"/>
</dbReference>
<evidence type="ECO:0000256" key="5">
    <source>
        <dbReference type="ARBA" id="ARBA00022989"/>
    </source>
</evidence>
<keyword evidence="2 7" id="KW-0813">Transport</keyword>
<feature type="transmembrane region" description="Helical" evidence="7">
    <location>
        <begin position="173"/>
        <end position="196"/>
    </location>
</feature>
<comment type="caution">
    <text evidence="9">The sequence shown here is derived from an EMBL/GenBank/DDBJ whole genome shotgun (WGS) entry which is preliminary data.</text>
</comment>
<dbReference type="AlphaFoldDB" id="A0AAE3LHA0"/>
<keyword evidence="6 7" id="KW-0472">Membrane</keyword>
<dbReference type="EMBL" id="JAOQJZ010000004">
    <property type="protein sequence ID" value="MCU6705373.1"/>
    <property type="molecule type" value="Genomic_DNA"/>
</dbReference>